<dbReference type="SMART" id="SM00448">
    <property type="entry name" value="REC"/>
    <property type="match status" value="1"/>
</dbReference>
<keyword evidence="1 3" id="KW-0597">Phosphoprotein</keyword>
<sequence>MAANYPRRPLSILLVEDQPINRLTVQFLLDPMGVELAMACDGAEGVRMFRMGSFDLVLMDIDMPVMDGLAATSAIRDYERATGATRTPVAMLTGRTSPKDHAAATAAGADAHLSKPVDPNLLQSLIRQLTARRTT</sequence>
<protein>
    <submittedName>
        <fullName evidence="5">Response regulator</fullName>
    </submittedName>
</protein>
<dbReference type="GO" id="GO:0000160">
    <property type="term" value="P:phosphorelay signal transduction system"/>
    <property type="evidence" value="ECO:0007669"/>
    <property type="project" value="UniProtKB-KW"/>
</dbReference>
<dbReference type="Gene3D" id="3.40.50.2300">
    <property type="match status" value="1"/>
</dbReference>
<dbReference type="Pfam" id="PF00072">
    <property type="entry name" value="Response_reg"/>
    <property type="match status" value="1"/>
</dbReference>
<keyword evidence="6" id="KW-1185">Reference proteome</keyword>
<dbReference type="AlphaFoldDB" id="A0A975G2Z2"/>
<evidence type="ECO:0000256" key="3">
    <source>
        <dbReference type="PROSITE-ProRule" id="PRU00169"/>
    </source>
</evidence>
<dbReference type="PROSITE" id="PS50110">
    <property type="entry name" value="RESPONSE_REGULATORY"/>
    <property type="match status" value="1"/>
</dbReference>
<feature type="modified residue" description="4-aspartylphosphate" evidence="3">
    <location>
        <position position="60"/>
    </location>
</feature>
<reference evidence="5" key="1">
    <citation type="submission" date="2021-04" db="EMBL/GenBank/DDBJ databases">
        <title>The complete genome sequence of Caulobacter sp. S6.</title>
        <authorList>
            <person name="Tang Y."/>
            <person name="Ouyang W."/>
            <person name="Liu Q."/>
            <person name="Huang B."/>
            <person name="Guo Z."/>
            <person name="Lei P."/>
        </authorList>
    </citation>
    <scope>NUCLEOTIDE SEQUENCE</scope>
    <source>
        <strain evidence="5">S6</strain>
    </source>
</reference>
<dbReference type="RefSeq" id="WP_211939655.1">
    <property type="nucleotide sequence ID" value="NZ_CP073078.1"/>
</dbReference>
<evidence type="ECO:0000256" key="1">
    <source>
        <dbReference type="ARBA" id="ARBA00022553"/>
    </source>
</evidence>
<dbReference type="KEGG" id="caul:KCG34_06900"/>
<dbReference type="EMBL" id="CP073078">
    <property type="protein sequence ID" value="QUD89603.1"/>
    <property type="molecule type" value="Genomic_DNA"/>
</dbReference>
<proteinExistence type="predicted"/>
<evidence type="ECO:0000256" key="2">
    <source>
        <dbReference type="ARBA" id="ARBA00023012"/>
    </source>
</evidence>
<evidence type="ECO:0000259" key="4">
    <source>
        <dbReference type="PROSITE" id="PS50110"/>
    </source>
</evidence>
<gene>
    <name evidence="5" type="ORF">KCG34_06900</name>
</gene>
<dbReference type="CDD" id="cd17546">
    <property type="entry name" value="REC_hyHK_CKI1_RcsC-like"/>
    <property type="match status" value="1"/>
</dbReference>
<keyword evidence="2" id="KW-0902">Two-component regulatory system</keyword>
<organism evidence="5 6">
    <name type="scientific">Phenylobacterium montanum</name>
    <dbReference type="NCBI Taxonomy" id="2823693"/>
    <lineage>
        <taxon>Bacteria</taxon>
        <taxon>Pseudomonadati</taxon>
        <taxon>Pseudomonadota</taxon>
        <taxon>Alphaproteobacteria</taxon>
        <taxon>Caulobacterales</taxon>
        <taxon>Caulobacteraceae</taxon>
        <taxon>Phenylobacterium</taxon>
    </lineage>
</organism>
<name>A0A975G2Z2_9CAUL</name>
<dbReference type="SUPFAM" id="SSF52172">
    <property type="entry name" value="CheY-like"/>
    <property type="match status" value="1"/>
</dbReference>
<accession>A0A975G2Z2</accession>
<dbReference type="PANTHER" id="PTHR45339:SF1">
    <property type="entry name" value="HYBRID SIGNAL TRANSDUCTION HISTIDINE KINASE J"/>
    <property type="match status" value="1"/>
</dbReference>
<dbReference type="InterPro" id="IPR001789">
    <property type="entry name" value="Sig_transdc_resp-reg_receiver"/>
</dbReference>
<dbReference type="PANTHER" id="PTHR45339">
    <property type="entry name" value="HYBRID SIGNAL TRANSDUCTION HISTIDINE KINASE J"/>
    <property type="match status" value="1"/>
</dbReference>
<evidence type="ECO:0000313" key="6">
    <source>
        <dbReference type="Proteomes" id="UP000676409"/>
    </source>
</evidence>
<evidence type="ECO:0000313" key="5">
    <source>
        <dbReference type="EMBL" id="QUD89603.1"/>
    </source>
</evidence>
<dbReference type="InterPro" id="IPR011006">
    <property type="entry name" value="CheY-like_superfamily"/>
</dbReference>
<feature type="domain" description="Response regulatory" evidence="4">
    <location>
        <begin position="11"/>
        <end position="130"/>
    </location>
</feature>
<dbReference type="Proteomes" id="UP000676409">
    <property type="component" value="Chromosome"/>
</dbReference>